<dbReference type="PROSITE" id="PS50893">
    <property type="entry name" value="ABC_TRANSPORTER_2"/>
    <property type="match status" value="1"/>
</dbReference>
<keyword evidence="2" id="KW-0813">Transport</keyword>
<feature type="transmembrane region" description="Helical" evidence="10">
    <location>
        <begin position="32"/>
        <end position="52"/>
    </location>
</feature>
<gene>
    <name evidence="12" type="ORF">GIS00_00455</name>
</gene>
<dbReference type="Proteomes" id="UP000460221">
    <property type="component" value="Unassembled WGS sequence"/>
</dbReference>
<dbReference type="RefSeq" id="WP_154766486.1">
    <property type="nucleotide sequence ID" value="NZ_WLYK01000001.1"/>
</dbReference>
<keyword evidence="3" id="KW-1003">Cell membrane</keyword>
<keyword evidence="7 10" id="KW-1133">Transmembrane helix</keyword>
<name>A0A7K1FGJ7_9ACTN</name>
<reference evidence="12 13" key="1">
    <citation type="submission" date="2019-11" db="EMBL/GenBank/DDBJ databases">
        <authorList>
            <person name="Jiang L.-Q."/>
        </authorList>
    </citation>
    <scope>NUCLEOTIDE SEQUENCE [LARGE SCALE GENOMIC DNA]</scope>
    <source>
        <strain evidence="12 13">YIM 132087</strain>
    </source>
</reference>
<dbReference type="SUPFAM" id="SSF52540">
    <property type="entry name" value="P-loop containing nucleoside triphosphate hydrolases"/>
    <property type="match status" value="1"/>
</dbReference>
<dbReference type="Pfam" id="PF00005">
    <property type="entry name" value="ABC_tran"/>
    <property type="match status" value="1"/>
</dbReference>
<organism evidence="12 13">
    <name type="scientific">Nakamurella alba</name>
    <dbReference type="NCBI Taxonomy" id="2665158"/>
    <lineage>
        <taxon>Bacteria</taxon>
        <taxon>Bacillati</taxon>
        <taxon>Actinomycetota</taxon>
        <taxon>Actinomycetes</taxon>
        <taxon>Nakamurellales</taxon>
        <taxon>Nakamurellaceae</taxon>
        <taxon>Nakamurella</taxon>
    </lineage>
</organism>
<dbReference type="CDD" id="cd06581">
    <property type="entry name" value="TM_PBP1_LivM_like"/>
    <property type="match status" value="1"/>
</dbReference>
<feature type="region of interest" description="Disordered" evidence="9">
    <location>
        <begin position="345"/>
        <end position="370"/>
    </location>
</feature>
<keyword evidence="5" id="KW-0547">Nucleotide-binding</keyword>
<proteinExistence type="predicted"/>
<dbReference type="InterPro" id="IPR003439">
    <property type="entry name" value="ABC_transporter-like_ATP-bd"/>
</dbReference>
<dbReference type="InterPro" id="IPR027417">
    <property type="entry name" value="P-loop_NTPase"/>
</dbReference>
<keyword evidence="6 12" id="KW-0067">ATP-binding</keyword>
<evidence type="ECO:0000313" key="13">
    <source>
        <dbReference type="Proteomes" id="UP000460221"/>
    </source>
</evidence>
<feature type="transmembrane region" description="Helical" evidence="10">
    <location>
        <begin position="305"/>
        <end position="331"/>
    </location>
</feature>
<dbReference type="AlphaFoldDB" id="A0A7K1FGJ7"/>
<evidence type="ECO:0000256" key="5">
    <source>
        <dbReference type="ARBA" id="ARBA00022741"/>
    </source>
</evidence>
<feature type="transmembrane region" description="Helical" evidence="10">
    <location>
        <begin position="265"/>
        <end position="293"/>
    </location>
</feature>
<accession>A0A7K1FGJ7</accession>
<dbReference type="InterPro" id="IPR001851">
    <property type="entry name" value="ABC_transp_permease"/>
</dbReference>
<feature type="domain" description="ABC transporter" evidence="11">
    <location>
        <begin position="399"/>
        <end position="646"/>
    </location>
</feature>
<dbReference type="SMART" id="SM00382">
    <property type="entry name" value="AAA"/>
    <property type="match status" value="1"/>
</dbReference>
<keyword evidence="4 10" id="KW-0812">Transmembrane</keyword>
<dbReference type="EMBL" id="WLYK01000001">
    <property type="protein sequence ID" value="MTD12413.1"/>
    <property type="molecule type" value="Genomic_DNA"/>
</dbReference>
<evidence type="ECO:0000313" key="12">
    <source>
        <dbReference type="EMBL" id="MTD12413.1"/>
    </source>
</evidence>
<feature type="transmembrane region" description="Helical" evidence="10">
    <location>
        <begin position="132"/>
        <end position="150"/>
    </location>
</feature>
<evidence type="ECO:0000256" key="10">
    <source>
        <dbReference type="SAM" id="Phobius"/>
    </source>
</evidence>
<evidence type="ECO:0000256" key="7">
    <source>
        <dbReference type="ARBA" id="ARBA00022989"/>
    </source>
</evidence>
<evidence type="ECO:0000256" key="3">
    <source>
        <dbReference type="ARBA" id="ARBA00022475"/>
    </source>
</evidence>
<dbReference type="Gene3D" id="3.40.50.300">
    <property type="entry name" value="P-loop containing nucleotide triphosphate hydrolases"/>
    <property type="match status" value="1"/>
</dbReference>
<evidence type="ECO:0000259" key="11">
    <source>
        <dbReference type="PROSITE" id="PS50893"/>
    </source>
</evidence>
<feature type="transmembrane region" description="Helical" evidence="10">
    <location>
        <begin position="59"/>
        <end position="84"/>
    </location>
</feature>
<dbReference type="InterPro" id="IPR043428">
    <property type="entry name" value="LivM-like"/>
</dbReference>
<dbReference type="GO" id="GO:0005524">
    <property type="term" value="F:ATP binding"/>
    <property type="evidence" value="ECO:0007669"/>
    <property type="project" value="UniProtKB-KW"/>
</dbReference>
<comment type="subcellular location">
    <subcellularLocation>
        <location evidence="1">Cell membrane</location>
        <topology evidence="1">Multi-pass membrane protein</topology>
    </subcellularLocation>
</comment>
<sequence length="648" mass="67650">MTSTSTTTATDTRAGNAATVRRRLGEFALVRAGAPILLVLLGLFVSGNAYLVQIATEGLIAYILAASFNVIYGYAGGFNMAHVITYGLGAFTSVYLETHTSLGFWASLAIAVVGTAALSVLVAIPSRRLGEIFLAIQTLAFGLAVSEILVNWQDFSGGTTGLYFIPSPTFFGTTLFGGEASYFWLVAVFAWLVFELMTRIHRSAMRRKFTALRESPRILAAVGLSASGTRLVAFAIAGGLAGLAGALFAHFQLVIDLDTFSFGRLIALLLAVILGGAGYFWGPLFGVVALLVMDELSLATSAAHDLIYGLGILVLVIGTRGGIAGGVQALLSLIKGGRARRSGHPAAAATAADDAGPAVASADDPTRTSADEPVDLEAAAEHAGSAVELVRRRTTSHTLGFDAVTVRFGGNTAVDGASATVSTGEVVGLIGPNGAGKTTLLNTATGDTPMASGQVRFDDVVLGALRQYEVVNLGIGRTFQSPKVIPDLSVVENVMLGGDGRATAGTVRQTLFLPRARGDDRRSREKAMELLSDLSIGHLADRPAGAQTYGVLRMIEIARNLMLDPAFLLFDEPGAGLTELEREEVAQIVRGLSGRGLGVLLVDHNLPLITAACDRIYVLEAGRVIAAGPPAEVFAQENVISAYLGAAR</sequence>
<feature type="transmembrane region" description="Helical" evidence="10">
    <location>
        <begin position="104"/>
        <end position="125"/>
    </location>
</feature>
<evidence type="ECO:0000256" key="4">
    <source>
        <dbReference type="ARBA" id="ARBA00022692"/>
    </source>
</evidence>
<dbReference type="Pfam" id="PF02653">
    <property type="entry name" value="BPD_transp_2"/>
    <property type="match status" value="1"/>
</dbReference>
<dbReference type="GO" id="GO:0005886">
    <property type="term" value="C:plasma membrane"/>
    <property type="evidence" value="ECO:0007669"/>
    <property type="project" value="UniProtKB-SubCell"/>
</dbReference>
<dbReference type="InterPro" id="IPR003593">
    <property type="entry name" value="AAA+_ATPase"/>
</dbReference>
<evidence type="ECO:0000256" key="8">
    <source>
        <dbReference type="ARBA" id="ARBA00023136"/>
    </source>
</evidence>
<comment type="caution">
    <text evidence="12">The sequence shown here is derived from an EMBL/GenBank/DDBJ whole genome shotgun (WGS) entry which is preliminary data.</text>
</comment>
<feature type="transmembrane region" description="Helical" evidence="10">
    <location>
        <begin position="218"/>
        <end position="245"/>
    </location>
</feature>
<keyword evidence="8 10" id="KW-0472">Membrane</keyword>
<evidence type="ECO:0000256" key="6">
    <source>
        <dbReference type="ARBA" id="ARBA00022840"/>
    </source>
</evidence>
<feature type="transmembrane region" description="Helical" evidence="10">
    <location>
        <begin position="170"/>
        <end position="197"/>
    </location>
</feature>
<feature type="compositionally biased region" description="Low complexity" evidence="9">
    <location>
        <begin position="345"/>
        <end position="363"/>
    </location>
</feature>
<dbReference type="GO" id="GO:0015658">
    <property type="term" value="F:branched-chain amino acid transmembrane transporter activity"/>
    <property type="evidence" value="ECO:0007669"/>
    <property type="project" value="InterPro"/>
</dbReference>
<protein>
    <submittedName>
        <fullName evidence="12">ATP-binding cassette domain-containing protein</fullName>
    </submittedName>
</protein>
<dbReference type="Pfam" id="PF12399">
    <property type="entry name" value="BCA_ABC_TP_C"/>
    <property type="match status" value="1"/>
</dbReference>
<evidence type="ECO:0000256" key="9">
    <source>
        <dbReference type="SAM" id="MobiDB-lite"/>
    </source>
</evidence>
<dbReference type="InterPro" id="IPR032823">
    <property type="entry name" value="BCA_ABC_TP_C"/>
</dbReference>
<keyword evidence="13" id="KW-1185">Reference proteome</keyword>
<evidence type="ECO:0000256" key="2">
    <source>
        <dbReference type="ARBA" id="ARBA00022448"/>
    </source>
</evidence>
<dbReference type="GO" id="GO:0016887">
    <property type="term" value="F:ATP hydrolysis activity"/>
    <property type="evidence" value="ECO:0007669"/>
    <property type="project" value="InterPro"/>
</dbReference>
<dbReference type="PANTHER" id="PTHR45772">
    <property type="entry name" value="CONSERVED COMPONENT OF ABC TRANSPORTER FOR NATURAL AMINO ACIDS-RELATED"/>
    <property type="match status" value="1"/>
</dbReference>
<evidence type="ECO:0000256" key="1">
    <source>
        <dbReference type="ARBA" id="ARBA00004651"/>
    </source>
</evidence>
<dbReference type="InterPro" id="IPR051120">
    <property type="entry name" value="ABC_AA/LPS_Transport"/>
</dbReference>